<dbReference type="EMBL" id="SPVH01000001">
    <property type="protein sequence ID" value="TFW15286.1"/>
    <property type="molecule type" value="Genomic_DNA"/>
</dbReference>
<sequence>MRQDQKIGRIVIVGGGTAGWMAAAVISKNLAPDYAQIDLIESAEIGTVGVGEATIPPILTLNRLLGIDENEFVRRTQATYKLGIQFRNWGLLGHEYVHPFGTYGADLEGLPFHQHWLRLRDQAGVGLIDAYSLPIMAMKAGRFVRTAEDPRHVHSRMAYAYHFDASLYGGFLRELATARGVNRIEAKIVDVALNAETGFVEAVVLDDGRRVKGDLFIDCSGFRGLLIEQALKTGYEDWSHWLPMDRALAVPCEAVGAPTLFTRSTAHDAGWQWRIQLQHRTGNGHVYASAFTTEEAARDTLLANLDGKPLGDPRPLRFVTGRRKKAWNKNVVSLGLASGFLEPLESTSIHLVQSGVTTLMSLFPDKRFDQADIDKYNALMREEYEHARDFIILHYHAGERDDSEFWRHVRATDIPDSLKERIDLFRSRGRVMGRNEDLFAHTSWVAVMLGQGIMPQGHDPMADQTPAPQMTARLAQIRNVIQSGVAAMPTHQQFIDKHCRADSLAAKEPA</sequence>
<keyword evidence="3" id="KW-0812">Transmembrane</keyword>
<dbReference type="GO" id="GO:0004497">
    <property type="term" value="F:monooxygenase activity"/>
    <property type="evidence" value="ECO:0007669"/>
    <property type="project" value="InterPro"/>
</dbReference>
<comment type="caution">
    <text evidence="4">The sequence shown here is derived from an EMBL/GenBank/DDBJ whole genome shotgun (WGS) entry which is preliminary data.</text>
</comment>
<feature type="transmembrane region" description="Helical" evidence="3">
    <location>
        <begin position="7"/>
        <end position="26"/>
    </location>
</feature>
<feature type="active site" evidence="1">
    <location>
        <position position="81"/>
    </location>
</feature>
<dbReference type="OrthoDB" id="5695497at2"/>
<dbReference type="GO" id="GO:0000166">
    <property type="term" value="F:nucleotide binding"/>
    <property type="evidence" value="ECO:0007669"/>
    <property type="project" value="UniProtKB-KW"/>
</dbReference>
<dbReference type="RefSeq" id="WP_135193282.1">
    <property type="nucleotide sequence ID" value="NZ_SPVH01000001.1"/>
</dbReference>
<dbReference type="InterPro" id="IPR050816">
    <property type="entry name" value="Flavin-dep_Halogenase_NPB"/>
</dbReference>
<dbReference type="PANTHER" id="PTHR43747">
    <property type="entry name" value="FAD-BINDING PROTEIN"/>
    <property type="match status" value="1"/>
</dbReference>
<dbReference type="SUPFAM" id="SSF51905">
    <property type="entry name" value="FAD/NAD(P)-binding domain"/>
    <property type="match status" value="1"/>
</dbReference>
<dbReference type="PIRSF" id="PIRSF011396">
    <property type="entry name" value="Trp_halogenase"/>
    <property type="match status" value="1"/>
</dbReference>
<keyword evidence="2" id="KW-0274">FAD</keyword>
<evidence type="ECO:0000256" key="2">
    <source>
        <dbReference type="PIRSR" id="PIRSR011396-2"/>
    </source>
</evidence>
<name>A0A4Y9S5G4_9CAUL</name>
<feature type="binding site" evidence="2">
    <location>
        <position position="349"/>
    </location>
    <ligand>
        <name>FAD</name>
        <dbReference type="ChEBI" id="CHEBI:57692"/>
    </ligand>
</feature>
<dbReference type="Proteomes" id="UP000298216">
    <property type="component" value="Unassembled WGS sequence"/>
</dbReference>
<evidence type="ECO:0000256" key="1">
    <source>
        <dbReference type="PIRSR" id="PIRSR011396-1"/>
    </source>
</evidence>
<keyword evidence="2" id="KW-0285">Flavoprotein</keyword>
<evidence type="ECO:0000313" key="5">
    <source>
        <dbReference type="Proteomes" id="UP000298216"/>
    </source>
</evidence>
<dbReference type="PANTHER" id="PTHR43747:SF4">
    <property type="entry name" value="FLAVIN-DEPENDENT TRYPTOPHAN HALOGENASE"/>
    <property type="match status" value="1"/>
</dbReference>
<dbReference type="InterPro" id="IPR036188">
    <property type="entry name" value="FAD/NAD-bd_sf"/>
</dbReference>
<feature type="binding site" evidence="2">
    <location>
        <position position="345"/>
    </location>
    <ligand>
        <name>L-tryptophan</name>
        <dbReference type="ChEBI" id="CHEBI:57912"/>
    </ligand>
</feature>
<dbReference type="InterPro" id="IPR033856">
    <property type="entry name" value="Trp_halogen"/>
</dbReference>
<dbReference type="InterPro" id="IPR006905">
    <property type="entry name" value="Flavin_halogenase"/>
</dbReference>
<keyword evidence="3" id="KW-0472">Membrane</keyword>
<keyword evidence="5" id="KW-1185">Reference proteome</keyword>
<protein>
    <submittedName>
        <fullName evidence="4">Tryptophan 7-halogenase</fullName>
    </submittedName>
</protein>
<keyword evidence="2" id="KW-0547">Nucleotide-binding</keyword>
<dbReference type="AlphaFoldDB" id="A0A4Y9S5G4"/>
<organism evidence="4 5">
    <name type="scientific">Brevundimonas intermedia</name>
    <dbReference type="NCBI Taxonomy" id="74315"/>
    <lineage>
        <taxon>Bacteria</taxon>
        <taxon>Pseudomonadati</taxon>
        <taxon>Pseudomonadota</taxon>
        <taxon>Alphaproteobacteria</taxon>
        <taxon>Caulobacterales</taxon>
        <taxon>Caulobacteraceae</taxon>
        <taxon>Brevundimonas</taxon>
    </lineage>
</organism>
<gene>
    <name evidence="4" type="ORF">EGY25_01455</name>
</gene>
<dbReference type="Gene3D" id="3.50.50.60">
    <property type="entry name" value="FAD/NAD(P)-binding domain"/>
    <property type="match status" value="1"/>
</dbReference>
<reference evidence="4 5" key="1">
    <citation type="submission" date="2019-03" db="EMBL/GenBank/DDBJ databases">
        <title>Draft genome of Brevundimonas sp. a heavy metal resistant soil bacteria.</title>
        <authorList>
            <person name="Soto J."/>
        </authorList>
    </citation>
    <scope>NUCLEOTIDE SEQUENCE [LARGE SCALE GENOMIC DNA]</scope>
    <source>
        <strain evidence="4 5">B-10</strain>
    </source>
</reference>
<accession>A0A4Y9S5G4</accession>
<feature type="binding site" evidence="2">
    <location>
        <begin position="15"/>
        <end position="18"/>
    </location>
    <ligand>
        <name>FAD</name>
        <dbReference type="ChEBI" id="CHEBI:57692"/>
    </ligand>
</feature>
<keyword evidence="3" id="KW-1133">Transmembrane helix</keyword>
<feature type="binding site" evidence="2">
    <location>
        <position position="336"/>
    </location>
    <ligand>
        <name>FAD</name>
        <dbReference type="ChEBI" id="CHEBI:57692"/>
    </ligand>
</feature>
<dbReference type="Pfam" id="PF04820">
    <property type="entry name" value="Trp_halogenase"/>
    <property type="match status" value="1"/>
</dbReference>
<evidence type="ECO:0000256" key="3">
    <source>
        <dbReference type="SAM" id="Phobius"/>
    </source>
</evidence>
<evidence type="ECO:0000313" key="4">
    <source>
        <dbReference type="EMBL" id="TFW15286.1"/>
    </source>
</evidence>
<feature type="binding site" evidence="2">
    <location>
        <position position="81"/>
    </location>
    <ligand>
        <name>7-chloro-L-tryptophan</name>
        <dbReference type="ChEBI" id="CHEBI:58713"/>
    </ligand>
</feature>
<proteinExistence type="predicted"/>